<dbReference type="GO" id="GO:0005938">
    <property type="term" value="C:cell cortex"/>
    <property type="evidence" value="ECO:0007669"/>
    <property type="project" value="InterPro"/>
</dbReference>
<dbReference type="PANTHER" id="PTHR28190">
    <property type="entry name" value="NUCLEAR MIGRATION PROTEIN NUM1"/>
    <property type="match status" value="1"/>
</dbReference>
<feature type="compositionally biased region" description="Basic and acidic residues" evidence="2">
    <location>
        <begin position="823"/>
        <end position="851"/>
    </location>
</feature>
<evidence type="ECO:0000256" key="2">
    <source>
        <dbReference type="SAM" id="MobiDB-lite"/>
    </source>
</evidence>
<gene>
    <name evidence="4" type="ORF">L211DRAFT_857209</name>
</gene>
<dbReference type="PANTHER" id="PTHR28190:SF2">
    <property type="entry name" value="MIGRATION PROTEIN, PUTATIVE (AFU_ORTHOLOGUE AFUA_2G07730)-RELATED"/>
    <property type="match status" value="1"/>
</dbReference>
<dbReference type="InterPro" id="IPR053005">
    <property type="entry name" value="Nuclear_Pos-Cytoskel_Interact"/>
</dbReference>
<dbReference type="EMBL" id="ML121541">
    <property type="protein sequence ID" value="RPB24603.1"/>
    <property type="molecule type" value="Genomic_DNA"/>
</dbReference>
<dbReference type="Pfam" id="PF12814">
    <property type="entry name" value="Mcp5_PH"/>
    <property type="match status" value="1"/>
</dbReference>
<evidence type="ECO:0000313" key="4">
    <source>
        <dbReference type="EMBL" id="RPB24603.1"/>
    </source>
</evidence>
<feature type="compositionally biased region" description="Pro residues" evidence="2">
    <location>
        <begin position="577"/>
        <end position="587"/>
    </location>
</feature>
<keyword evidence="5" id="KW-1185">Reference proteome</keyword>
<feature type="compositionally biased region" description="Pro residues" evidence="2">
    <location>
        <begin position="539"/>
        <end position="555"/>
    </location>
</feature>
<dbReference type="GO" id="GO:0005739">
    <property type="term" value="C:mitochondrion"/>
    <property type="evidence" value="ECO:0007669"/>
    <property type="project" value="TreeGrafter"/>
</dbReference>
<feature type="domain" description="Pleckstrin homology" evidence="3">
    <location>
        <begin position="887"/>
        <end position="1010"/>
    </location>
</feature>
<dbReference type="GO" id="GO:0005543">
    <property type="term" value="F:phospholipid binding"/>
    <property type="evidence" value="ECO:0007669"/>
    <property type="project" value="InterPro"/>
</dbReference>
<evidence type="ECO:0000259" key="3">
    <source>
        <dbReference type="Pfam" id="PF12814"/>
    </source>
</evidence>
<dbReference type="STRING" id="1051890.A0A3N4LNW3"/>
<organism evidence="4 5">
    <name type="scientific">Terfezia boudieri ATCC MYA-4762</name>
    <dbReference type="NCBI Taxonomy" id="1051890"/>
    <lineage>
        <taxon>Eukaryota</taxon>
        <taxon>Fungi</taxon>
        <taxon>Dikarya</taxon>
        <taxon>Ascomycota</taxon>
        <taxon>Pezizomycotina</taxon>
        <taxon>Pezizomycetes</taxon>
        <taxon>Pezizales</taxon>
        <taxon>Pezizaceae</taxon>
        <taxon>Terfezia</taxon>
    </lineage>
</organism>
<feature type="compositionally biased region" description="Acidic residues" evidence="2">
    <location>
        <begin position="305"/>
        <end position="360"/>
    </location>
</feature>
<feature type="compositionally biased region" description="Pro residues" evidence="2">
    <location>
        <begin position="520"/>
        <end position="530"/>
    </location>
</feature>
<dbReference type="InterPro" id="IPR024774">
    <property type="entry name" value="PH_dom-Mcp5-type"/>
</dbReference>
<protein>
    <recommendedName>
        <fullName evidence="3">Pleckstrin homology domain-containing protein</fullName>
    </recommendedName>
</protein>
<feature type="coiled-coil region" evidence="1">
    <location>
        <begin position="402"/>
        <end position="464"/>
    </location>
</feature>
<dbReference type="InParanoid" id="A0A3N4LNW3"/>
<feature type="region of interest" description="Disordered" evidence="2">
    <location>
        <begin position="1193"/>
        <end position="1221"/>
    </location>
</feature>
<dbReference type="Proteomes" id="UP000267821">
    <property type="component" value="Unassembled WGS sequence"/>
</dbReference>
<feature type="compositionally biased region" description="Polar residues" evidence="2">
    <location>
        <begin position="758"/>
        <end position="779"/>
    </location>
</feature>
<reference evidence="4 5" key="1">
    <citation type="journal article" date="2018" name="Nat. Ecol. Evol.">
        <title>Pezizomycetes genomes reveal the molecular basis of ectomycorrhizal truffle lifestyle.</title>
        <authorList>
            <person name="Murat C."/>
            <person name="Payen T."/>
            <person name="Noel B."/>
            <person name="Kuo A."/>
            <person name="Morin E."/>
            <person name="Chen J."/>
            <person name="Kohler A."/>
            <person name="Krizsan K."/>
            <person name="Balestrini R."/>
            <person name="Da Silva C."/>
            <person name="Montanini B."/>
            <person name="Hainaut M."/>
            <person name="Levati E."/>
            <person name="Barry K.W."/>
            <person name="Belfiori B."/>
            <person name="Cichocki N."/>
            <person name="Clum A."/>
            <person name="Dockter R.B."/>
            <person name="Fauchery L."/>
            <person name="Guy J."/>
            <person name="Iotti M."/>
            <person name="Le Tacon F."/>
            <person name="Lindquist E.A."/>
            <person name="Lipzen A."/>
            <person name="Malagnac F."/>
            <person name="Mello A."/>
            <person name="Molinier V."/>
            <person name="Miyauchi S."/>
            <person name="Poulain J."/>
            <person name="Riccioni C."/>
            <person name="Rubini A."/>
            <person name="Sitrit Y."/>
            <person name="Splivallo R."/>
            <person name="Traeger S."/>
            <person name="Wang M."/>
            <person name="Zifcakova L."/>
            <person name="Wipf D."/>
            <person name="Zambonelli A."/>
            <person name="Paolocci F."/>
            <person name="Nowrousian M."/>
            <person name="Ottonello S."/>
            <person name="Baldrian P."/>
            <person name="Spatafora J.W."/>
            <person name="Henrissat B."/>
            <person name="Nagy L.G."/>
            <person name="Aury J.M."/>
            <person name="Wincker P."/>
            <person name="Grigoriev I.V."/>
            <person name="Bonfante P."/>
            <person name="Martin F.M."/>
        </authorList>
    </citation>
    <scope>NUCLEOTIDE SEQUENCE [LARGE SCALE GENOMIC DNA]</scope>
    <source>
        <strain evidence="4 5">ATCC MYA-4762</strain>
    </source>
</reference>
<evidence type="ECO:0000313" key="5">
    <source>
        <dbReference type="Proteomes" id="UP000267821"/>
    </source>
</evidence>
<dbReference type="GO" id="GO:0032065">
    <property type="term" value="P:maintenance of protein location in cell cortex"/>
    <property type="evidence" value="ECO:0007669"/>
    <property type="project" value="InterPro"/>
</dbReference>
<feature type="region of interest" description="Disordered" evidence="2">
    <location>
        <begin position="486"/>
        <end position="587"/>
    </location>
</feature>
<feature type="compositionally biased region" description="Polar residues" evidence="2">
    <location>
        <begin position="24"/>
        <end position="42"/>
    </location>
</feature>
<dbReference type="GO" id="GO:0000226">
    <property type="term" value="P:microtubule cytoskeleton organization"/>
    <property type="evidence" value="ECO:0007669"/>
    <property type="project" value="TreeGrafter"/>
</dbReference>
<evidence type="ECO:0000256" key="1">
    <source>
        <dbReference type="SAM" id="Coils"/>
    </source>
</evidence>
<dbReference type="OrthoDB" id="2149224at2759"/>
<dbReference type="GO" id="GO:0015631">
    <property type="term" value="F:tubulin binding"/>
    <property type="evidence" value="ECO:0007669"/>
    <property type="project" value="TreeGrafter"/>
</dbReference>
<feature type="compositionally biased region" description="Basic and acidic residues" evidence="2">
    <location>
        <begin position="1052"/>
        <end position="1070"/>
    </location>
</feature>
<feature type="compositionally biased region" description="Polar residues" evidence="2">
    <location>
        <begin position="1113"/>
        <end position="1128"/>
    </location>
</feature>
<feature type="region of interest" description="Disordered" evidence="2">
    <location>
        <begin position="230"/>
        <end position="257"/>
    </location>
</feature>
<proteinExistence type="predicted"/>
<feature type="compositionally biased region" description="Pro residues" evidence="2">
    <location>
        <begin position="496"/>
        <end position="510"/>
    </location>
</feature>
<accession>A0A3N4LNW3</accession>
<feature type="region of interest" description="Disordered" evidence="2">
    <location>
        <begin position="301"/>
        <end position="376"/>
    </location>
</feature>
<feature type="compositionally biased region" description="Polar residues" evidence="2">
    <location>
        <begin position="853"/>
        <end position="874"/>
    </location>
</feature>
<feature type="compositionally biased region" description="Polar residues" evidence="2">
    <location>
        <begin position="723"/>
        <end position="749"/>
    </location>
</feature>
<feature type="region of interest" description="Disordered" evidence="2">
    <location>
        <begin position="1"/>
        <end position="61"/>
    </location>
</feature>
<feature type="coiled-coil region" evidence="1">
    <location>
        <begin position="102"/>
        <end position="219"/>
    </location>
</feature>
<keyword evidence="1" id="KW-0175">Coiled coil</keyword>
<feature type="region of interest" description="Disordered" evidence="2">
    <location>
        <begin position="687"/>
        <end position="874"/>
    </location>
</feature>
<feature type="region of interest" description="Disordered" evidence="2">
    <location>
        <begin position="1052"/>
        <end position="1128"/>
    </location>
</feature>
<dbReference type="AlphaFoldDB" id="A0A3N4LNW3"/>
<name>A0A3N4LNW3_9PEZI</name>
<sequence length="1242" mass="136618">MSLSIEPVDGDETDYYTDAPLPSPINTPYRTPQLSRKSSYQRDPSFAPSPPSGPGVPHHNRVSLLAQDPSMDETISLLDPRRFTPTLHANLVAEILSLRRELESKAQFIDSLENDLSKARSEQETATTSIASAQREAREVKRKLAAAENDSAVDDVVKERDDAVETIGELRRQVERLTKNRRIAEEDAERTRKLAERDAERWEEVKRGLERRAHVAEGRLKMVLEELAVASAKPQDEPRPDTASETEGTETGSVHMAGSDTASIRTISRSGYRPQSFMAGDDVAERFGVRFSHLGFGQSLADELNFPEEESEGLEDEEAEEDLEEEGEEELEGEQEENEGEIGEEEDEADDYPSELEEAEGSLTPMQYQRVPVATSEVAIQTEDEPPQSPVTIIDPQQQLALAEKEAELGRVIERILELESKLELREKEVTEWERQDADRCFLLREKEEKLAHTEHILAGKEQKLEEQDMRLEELSLFVETSLKEVTKENHMTDLPPSPPPAPKPIPPLPVSAGTQTDVPPSPPPTPPPVSSSTQTDLPPSPPPSPKAIPPPPPICAVTAGTQTEPISSPPALNRTAPPPPLLLIPPPPTPPAIFALPFMKDSAVQTSPPISRSAKFAPTLLPSALLSSPAPSLPRRNLGLTPLAQTPDFGGVVLTEEPFEELDLGATPPPIHKGIRPSRMSVLFPGSSLDMLGSSDDESLNLSDGEYKTVLSAPKPRKRFSRNPTLSDKPNTRQSSIRKNALITSGSQAHAGASMARSPSSASGIPTRFSSRKVTPTGSERADRRNRRNPSLRNSAISQRERSPPPPSASTIAPEDPYPPLPRDETKFQTTKYDNRHDNKNDINFEDKYENPPQTYRPPNTSNTGNATVESAQQTSVVDAIAQTMYVRRRRSFGVPDSPNGWDGKDDSAGGGQRHKRWVWLAPYERAVMWSSRQPTNGNALLGKSGRKLPIQSVLDVKDDTPLPKGVNQGPIFNRSILILTPARALKFTAPTKERHYVWLTALSFLSHSAQEADGLLALPPPMPFEYEQVEQQVTHATPTRIITEHDAFPPPLRARDSIRLAKGKKSDVASKASGGMRKAPSKTNVHAREDSFAEPPSVPRYPGQHMRKRSNTGSRPPNNRTIGFSGPGSNYAGSIRDSILFGNGLIGGIGILSTNNSAVYESTAGGSSISGWDSGAGTVRMEAFVAPKSRSELDDDSLYNAPKRKNRQQRQGQWSPPNFDLYSKMTDDDFFRSHDPFRGF</sequence>